<evidence type="ECO:0000256" key="5">
    <source>
        <dbReference type="ARBA" id="ARBA00022801"/>
    </source>
</evidence>
<protein>
    <submittedName>
        <fullName evidence="9">Deoxyribonuclease-4</fullName>
        <ecNumber evidence="9">3.1.21.2</ecNumber>
    </submittedName>
</protein>
<dbReference type="Proteomes" id="UP000774000">
    <property type="component" value="Unassembled WGS sequence"/>
</dbReference>
<sequence>MINLASPKEDLYQKSITALKEQVDRANKIGAQYLVLHPGSHTGGGVEKGRKRIIAALNEVLSNKQLSFQILLENVAGAGTAIGTTMEELSQIYNNLVDRSQVGLCFDTCHGFAGGYDLRSEQEIEELLTVIDDVFGLDKLGVIHANDCKGDLGSNKDRHHHIGQGKIGNLGFEKLVNHPQLKDKPFILETPIDEAGDDEQNLAAIRDLIK</sequence>
<dbReference type="PROSITE" id="PS51432">
    <property type="entry name" value="AP_NUCLEASE_F2_4"/>
    <property type="match status" value="1"/>
</dbReference>
<keyword evidence="5 9" id="KW-0378">Hydrolase</keyword>
<evidence type="ECO:0000256" key="7">
    <source>
        <dbReference type="ARBA" id="ARBA00023204"/>
    </source>
</evidence>
<keyword evidence="3" id="KW-0479">Metal-binding</keyword>
<dbReference type="InterPro" id="IPR018246">
    <property type="entry name" value="AP_endonuc_F2_Zn_BS"/>
</dbReference>
<feature type="domain" description="Xylose isomerase-like TIM barrel" evidence="8">
    <location>
        <begin position="2"/>
        <end position="202"/>
    </location>
</feature>
<dbReference type="GO" id="GO:0008270">
    <property type="term" value="F:zinc ion binding"/>
    <property type="evidence" value="ECO:0007669"/>
    <property type="project" value="InterPro"/>
</dbReference>
<dbReference type="CDD" id="cd00019">
    <property type="entry name" value="AP2Ec"/>
    <property type="match status" value="1"/>
</dbReference>
<dbReference type="GO" id="GO:0003677">
    <property type="term" value="F:DNA binding"/>
    <property type="evidence" value="ECO:0007669"/>
    <property type="project" value="InterPro"/>
</dbReference>
<name>A0A938XTQ8_9FIRM</name>
<dbReference type="PANTHER" id="PTHR21445:SF0">
    <property type="entry name" value="APURINIC-APYRIMIDINIC ENDONUCLEASE"/>
    <property type="match status" value="1"/>
</dbReference>
<dbReference type="PROSITE" id="PS00730">
    <property type="entry name" value="AP_NUCLEASE_F2_2"/>
    <property type="match status" value="1"/>
</dbReference>
<dbReference type="SUPFAM" id="SSF51658">
    <property type="entry name" value="Xylose isomerase-like"/>
    <property type="match status" value="1"/>
</dbReference>
<evidence type="ECO:0000259" key="8">
    <source>
        <dbReference type="Pfam" id="PF01261"/>
    </source>
</evidence>
<evidence type="ECO:0000256" key="4">
    <source>
        <dbReference type="ARBA" id="ARBA00022763"/>
    </source>
</evidence>
<dbReference type="Gene3D" id="3.20.20.150">
    <property type="entry name" value="Divalent-metal-dependent TIM barrel enzymes"/>
    <property type="match status" value="1"/>
</dbReference>
<comment type="caution">
    <text evidence="9">The sequence shown here is derived from an EMBL/GenBank/DDBJ whole genome shotgun (WGS) entry which is preliminary data.</text>
</comment>
<keyword evidence="6" id="KW-0862">Zinc</keyword>
<dbReference type="EMBL" id="JAFBDQ010000001">
    <property type="protein sequence ID" value="MBM7555392.1"/>
    <property type="molecule type" value="Genomic_DNA"/>
</dbReference>
<keyword evidence="10" id="KW-1185">Reference proteome</keyword>
<dbReference type="GO" id="GO:0008833">
    <property type="term" value="F:deoxyribonuclease IV (phage-T4-induced) activity"/>
    <property type="evidence" value="ECO:0007669"/>
    <property type="project" value="UniProtKB-EC"/>
</dbReference>
<keyword evidence="7" id="KW-0234">DNA repair</keyword>
<dbReference type="InterPro" id="IPR036237">
    <property type="entry name" value="Xyl_isomerase-like_sf"/>
</dbReference>
<accession>A0A938XTQ8</accession>
<dbReference type="GO" id="GO:0006284">
    <property type="term" value="P:base-excision repair"/>
    <property type="evidence" value="ECO:0007669"/>
    <property type="project" value="TreeGrafter"/>
</dbReference>
<dbReference type="PANTHER" id="PTHR21445">
    <property type="entry name" value="ENDONUCLEASE IV ENDODEOXYRIBONUCLEASE IV"/>
    <property type="match status" value="1"/>
</dbReference>
<dbReference type="Pfam" id="PF01261">
    <property type="entry name" value="AP_endonuc_2"/>
    <property type="match status" value="1"/>
</dbReference>
<dbReference type="AlphaFoldDB" id="A0A938XTQ8"/>
<evidence type="ECO:0000256" key="6">
    <source>
        <dbReference type="ARBA" id="ARBA00022833"/>
    </source>
</evidence>
<reference evidence="9" key="1">
    <citation type="submission" date="2021-01" db="EMBL/GenBank/DDBJ databases">
        <title>Genomic Encyclopedia of Type Strains, Phase IV (KMG-IV): sequencing the most valuable type-strain genomes for metagenomic binning, comparative biology and taxonomic classification.</title>
        <authorList>
            <person name="Goeker M."/>
        </authorList>
    </citation>
    <scope>NUCLEOTIDE SEQUENCE</scope>
    <source>
        <strain evidence="9">DSM 23230</strain>
    </source>
</reference>
<evidence type="ECO:0000313" key="10">
    <source>
        <dbReference type="Proteomes" id="UP000774000"/>
    </source>
</evidence>
<gene>
    <name evidence="9" type="ORF">JOC47_000216</name>
</gene>
<dbReference type="SMART" id="SM00518">
    <property type="entry name" value="AP2Ec"/>
    <property type="match status" value="1"/>
</dbReference>
<dbReference type="GO" id="GO:0008081">
    <property type="term" value="F:phosphoric diester hydrolase activity"/>
    <property type="evidence" value="ECO:0007669"/>
    <property type="project" value="TreeGrafter"/>
</dbReference>
<evidence type="ECO:0000256" key="3">
    <source>
        <dbReference type="ARBA" id="ARBA00022723"/>
    </source>
</evidence>
<dbReference type="EC" id="3.1.21.2" evidence="9"/>
<comment type="cofactor">
    <cofactor evidence="1">
        <name>Zn(2+)</name>
        <dbReference type="ChEBI" id="CHEBI:29105"/>
    </cofactor>
</comment>
<keyword evidence="4" id="KW-0227">DNA damage</keyword>
<comment type="similarity">
    <text evidence="2">Belongs to the AP endonuclease 2 family.</text>
</comment>
<evidence type="ECO:0000256" key="2">
    <source>
        <dbReference type="ARBA" id="ARBA00005340"/>
    </source>
</evidence>
<dbReference type="NCBIfam" id="TIGR00587">
    <property type="entry name" value="nfo"/>
    <property type="match status" value="1"/>
</dbReference>
<organism evidence="9 10">
    <name type="scientific">Halanaerobacter jeridensis</name>
    <dbReference type="NCBI Taxonomy" id="706427"/>
    <lineage>
        <taxon>Bacteria</taxon>
        <taxon>Bacillati</taxon>
        <taxon>Bacillota</taxon>
        <taxon>Clostridia</taxon>
        <taxon>Halanaerobiales</taxon>
        <taxon>Halobacteroidaceae</taxon>
        <taxon>Halanaerobacter</taxon>
    </lineage>
</organism>
<evidence type="ECO:0000313" key="9">
    <source>
        <dbReference type="EMBL" id="MBM7555392.1"/>
    </source>
</evidence>
<dbReference type="InterPro" id="IPR013022">
    <property type="entry name" value="Xyl_isomerase-like_TIM-brl"/>
</dbReference>
<proteinExistence type="inferred from homology"/>
<dbReference type="InterPro" id="IPR001719">
    <property type="entry name" value="AP_endonuc_2"/>
</dbReference>
<dbReference type="GO" id="GO:0003906">
    <property type="term" value="F:DNA-(apurinic or apyrimidinic site) endonuclease activity"/>
    <property type="evidence" value="ECO:0007669"/>
    <property type="project" value="TreeGrafter"/>
</dbReference>
<evidence type="ECO:0000256" key="1">
    <source>
        <dbReference type="ARBA" id="ARBA00001947"/>
    </source>
</evidence>